<evidence type="ECO:0000256" key="4">
    <source>
        <dbReference type="ARBA" id="ARBA00022517"/>
    </source>
</evidence>
<comment type="similarity">
    <text evidence="2">Belongs to the DUF177 domain family.</text>
</comment>
<accession>A0A6M0JTD4</accession>
<evidence type="ECO:0000256" key="3">
    <source>
        <dbReference type="ARBA" id="ARBA00015716"/>
    </source>
</evidence>
<evidence type="ECO:0000313" key="7">
    <source>
        <dbReference type="EMBL" id="NEV60758.1"/>
    </source>
</evidence>
<dbReference type="EMBL" id="JAAIJQ010000004">
    <property type="protein sequence ID" value="NEV60758.1"/>
    <property type="molecule type" value="Genomic_DNA"/>
</dbReference>
<comment type="caution">
    <text evidence="7">The sequence shown here is derived from an EMBL/GenBank/DDBJ whole genome shotgun (WGS) entry which is preliminary data.</text>
</comment>
<keyword evidence="7" id="KW-0238">DNA-binding</keyword>
<feature type="region of interest" description="Disordered" evidence="6">
    <location>
        <begin position="138"/>
        <end position="166"/>
    </location>
</feature>
<dbReference type="InterPro" id="IPR039255">
    <property type="entry name" value="YceD_bac"/>
</dbReference>
<evidence type="ECO:0000256" key="1">
    <source>
        <dbReference type="ARBA" id="ARBA00002868"/>
    </source>
</evidence>
<dbReference type="GO" id="GO:0003677">
    <property type="term" value="F:DNA binding"/>
    <property type="evidence" value="ECO:0007669"/>
    <property type="project" value="UniProtKB-KW"/>
</dbReference>
<dbReference type="Proteomes" id="UP000483379">
    <property type="component" value="Unassembled WGS sequence"/>
</dbReference>
<dbReference type="RefSeq" id="WP_164450797.1">
    <property type="nucleotide sequence ID" value="NZ_JAAIJQ010000004.1"/>
</dbReference>
<organism evidence="7 8">
    <name type="scientific">Thiorhodococcus minor</name>
    <dbReference type="NCBI Taxonomy" id="57489"/>
    <lineage>
        <taxon>Bacteria</taxon>
        <taxon>Pseudomonadati</taxon>
        <taxon>Pseudomonadota</taxon>
        <taxon>Gammaproteobacteria</taxon>
        <taxon>Chromatiales</taxon>
        <taxon>Chromatiaceae</taxon>
        <taxon>Thiorhodococcus</taxon>
    </lineage>
</organism>
<evidence type="ECO:0000256" key="6">
    <source>
        <dbReference type="SAM" id="MobiDB-lite"/>
    </source>
</evidence>
<dbReference type="Pfam" id="PF02620">
    <property type="entry name" value="YceD"/>
    <property type="match status" value="1"/>
</dbReference>
<keyword evidence="8" id="KW-1185">Reference proteome</keyword>
<evidence type="ECO:0000313" key="8">
    <source>
        <dbReference type="Proteomes" id="UP000483379"/>
    </source>
</evidence>
<reference evidence="7 8" key="1">
    <citation type="submission" date="2020-02" db="EMBL/GenBank/DDBJ databases">
        <title>Genome sequences of Thiorhodococcus mannitoliphagus and Thiorhodococcus minor, purple sulfur photosynthetic bacteria in the gammaproteobacterial family, Chromatiaceae.</title>
        <authorList>
            <person name="Aviles F.A."/>
            <person name="Meyer T.E."/>
            <person name="Kyndt J.A."/>
        </authorList>
    </citation>
    <scope>NUCLEOTIDE SEQUENCE [LARGE SCALE GENOMIC DNA]</scope>
    <source>
        <strain evidence="7 8">DSM 11518</strain>
    </source>
</reference>
<evidence type="ECO:0000256" key="5">
    <source>
        <dbReference type="ARBA" id="ARBA00031841"/>
    </source>
</evidence>
<dbReference type="PANTHER" id="PTHR38099">
    <property type="entry name" value="LARGE RIBOSOMAL RNA SUBUNIT ACCUMULATION PROTEIN YCED"/>
    <property type="match status" value="1"/>
</dbReference>
<evidence type="ECO:0000256" key="2">
    <source>
        <dbReference type="ARBA" id="ARBA00010740"/>
    </source>
</evidence>
<gene>
    <name evidence="7" type="ORF">G3446_02410</name>
</gene>
<dbReference type="InterPro" id="IPR003772">
    <property type="entry name" value="YceD"/>
</dbReference>
<dbReference type="PANTHER" id="PTHR38099:SF1">
    <property type="entry name" value="LARGE RIBOSOMAL RNA SUBUNIT ACCUMULATION PROTEIN YCED"/>
    <property type="match status" value="1"/>
</dbReference>
<comment type="function">
    <text evidence="1">Plays a role in synthesis, processing and/or stability of 23S rRNA.</text>
</comment>
<name>A0A6M0JTD4_9GAMM</name>
<protein>
    <recommendedName>
        <fullName evidence="3">Large ribosomal RNA subunit accumulation protein YceD</fullName>
    </recommendedName>
    <alternativeName>
        <fullName evidence="5">23S rRNA accumulation protein YceD</fullName>
    </alternativeName>
</protein>
<proteinExistence type="inferred from homology"/>
<dbReference type="GO" id="GO:0005829">
    <property type="term" value="C:cytosol"/>
    <property type="evidence" value="ECO:0007669"/>
    <property type="project" value="TreeGrafter"/>
</dbReference>
<sequence>MSLTLPDQVDPWRAAKAGVCLSGTLALRSLARLAASIAAEAADVVSYELGFQRDAEGRSVVRGRLRTELRLRCERCLGEVAVPVDTRLSLVLMPGEHGVAELPPDLDPWIVDEDSLRPVDLIEEELLLAIPVVPRHEPGACEPPSVADEGRHPQDEGAHDDRVNPFAVLAELKGQGGD</sequence>
<dbReference type="GO" id="GO:0042254">
    <property type="term" value="P:ribosome biogenesis"/>
    <property type="evidence" value="ECO:0007669"/>
    <property type="project" value="UniProtKB-KW"/>
</dbReference>
<keyword evidence="4" id="KW-0690">Ribosome biogenesis</keyword>
<dbReference type="AlphaFoldDB" id="A0A6M0JTD4"/>
<feature type="compositionally biased region" description="Basic and acidic residues" evidence="6">
    <location>
        <begin position="148"/>
        <end position="163"/>
    </location>
</feature>